<organism evidence="2 3">
    <name type="scientific">Mesobacillus persicus</name>
    <dbReference type="NCBI Taxonomy" id="930146"/>
    <lineage>
        <taxon>Bacteria</taxon>
        <taxon>Bacillati</taxon>
        <taxon>Bacillota</taxon>
        <taxon>Bacilli</taxon>
        <taxon>Bacillales</taxon>
        <taxon>Bacillaceae</taxon>
        <taxon>Mesobacillus</taxon>
    </lineage>
</organism>
<protein>
    <submittedName>
        <fullName evidence="2">Uncharacterized protein</fullName>
    </submittedName>
</protein>
<dbReference type="OrthoDB" id="2166958at2"/>
<accession>A0A1H7W1E5</accession>
<evidence type="ECO:0000313" key="2">
    <source>
        <dbReference type="EMBL" id="SEM14827.1"/>
    </source>
</evidence>
<evidence type="ECO:0000256" key="1">
    <source>
        <dbReference type="SAM" id="SignalP"/>
    </source>
</evidence>
<name>A0A1H7W1E5_9BACI</name>
<feature type="signal peptide" evidence="1">
    <location>
        <begin position="1"/>
        <end position="25"/>
    </location>
</feature>
<sequence length="92" mass="10004">MKKTFGTVILTAALLVGGGAGLVSASETHETQPVQTELKCGGEMDHSTMNFGQMKKHIQKMHPELTNKEVIEHYKTMHGTGGSSNSNNFQKM</sequence>
<dbReference type="Proteomes" id="UP000198553">
    <property type="component" value="Unassembled WGS sequence"/>
</dbReference>
<feature type="chain" id="PRO_5011628515" evidence="1">
    <location>
        <begin position="26"/>
        <end position="92"/>
    </location>
</feature>
<reference evidence="3" key="1">
    <citation type="submission" date="2016-10" db="EMBL/GenBank/DDBJ databases">
        <authorList>
            <person name="Varghese N."/>
            <person name="Submissions S."/>
        </authorList>
    </citation>
    <scope>NUCLEOTIDE SEQUENCE [LARGE SCALE GENOMIC DNA]</scope>
    <source>
        <strain evidence="3">B48,IBRC-M 10115,DSM 25386,CECT 8001</strain>
    </source>
</reference>
<keyword evidence="1" id="KW-0732">Signal</keyword>
<dbReference type="STRING" id="930146.SAMN05192533_101207"/>
<gene>
    <name evidence="2" type="ORF">SAMN05192533_101207</name>
</gene>
<evidence type="ECO:0000313" key="3">
    <source>
        <dbReference type="Proteomes" id="UP000198553"/>
    </source>
</evidence>
<keyword evidence="3" id="KW-1185">Reference proteome</keyword>
<proteinExistence type="predicted"/>
<dbReference type="AlphaFoldDB" id="A0A1H7W1E5"/>
<dbReference type="RefSeq" id="WP_090740315.1">
    <property type="nucleotide sequence ID" value="NZ_FOBW01000001.1"/>
</dbReference>
<dbReference type="EMBL" id="FOBW01000001">
    <property type="protein sequence ID" value="SEM14827.1"/>
    <property type="molecule type" value="Genomic_DNA"/>
</dbReference>